<accession>A0A9P1BLY5</accession>
<evidence type="ECO:0000313" key="1">
    <source>
        <dbReference type="EMBL" id="CAI3975225.1"/>
    </source>
</evidence>
<dbReference type="EMBL" id="CAMXCT020000190">
    <property type="protein sequence ID" value="CAL1128600.1"/>
    <property type="molecule type" value="Genomic_DNA"/>
</dbReference>
<evidence type="ECO:0000313" key="2">
    <source>
        <dbReference type="EMBL" id="CAL1128600.1"/>
    </source>
</evidence>
<keyword evidence="3" id="KW-1185">Reference proteome</keyword>
<protein>
    <submittedName>
        <fullName evidence="1">Uncharacterized protein</fullName>
    </submittedName>
</protein>
<reference evidence="2" key="2">
    <citation type="submission" date="2024-04" db="EMBL/GenBank/DDBJ databases">
        <authorList>
            <person name="Chen Y."/>
            <person name="Shah S."/>
            <person name="Dougan E. K."/>
            <person name="Thang M."/>
            <person name="Chan C."/>
        </authorList>
    </citation>
    <scope>NUCLEOTIDE SEQUENCE [LARGE SCALE GENOMIC DNA]</scope>
</reference>
<dbReference type="AlphaFoldDB" id="A0A9P1BLY5"/>
<gene>
    <name evidence="1" type="ORF">C1SCF055_LOCUS3571</name>
</gene>
<name>A0A9P1BLY5_9DINO</name>
<proteinExistence type="predicted"/>
<reference evidence="1" key="1">
    <citation type="submission" date="2022-10" db="EMBL/GenBank/DDBJ databases">
        <authorList>
            <person name="Chen Y."/>
            <person name="Dougan E. K."/>
            <person name="Chan C."/>
            <person name="Rhodes N."/>
            <person name="Thang M."/>
        </authorList>
    </citation>
    <scope>NUCLEOTIDE SEQUENCE</scope>
</reference>
<evidence type="ECO:0000313" key="3">
    <source>
        <dbReference type="Proteomes" id="UP001152797"/>
    </source>
</evidence>
<organism evidence="1">
    <name type="scientific">Cladocopium goreaui</name>
    <dbReference type="NCBI Taxonomy" id="2562237"/>
    <lineage>
        <taxon>Eukaryota</taxon>
        <taxon>Sar</taxon>
        <taxon>Alveolata</taxon>
        <taxon>Dinophyceae</taxon>
        <taxon>Suessiales</taxon>
        <taxon>Symbiodiniaceae</taxon>
        <taxon>Cladocopium</taxon>
    </lineage>
</organism>
<dbReference type="EMBL" id="CAMXCT010000190">
    <property type="protein sequence ID" value="CAI3975225.1"/>
    <property type="molecule type" value="Genomic_DNA"/>
</dbReference>
<sequence>MGSGLEQPTWLNSTITGRDDVDLSLHVARADSTTAIHIEISSWGVMGWVNSMCMVADGAKGTQEACCRHWPLVLSSRWMGTLVAPLIQPTTIAIKGSKQCNAQAVQGSEQRV</sequence>
<dbReference type="Proteomes" id="UP001152797">
    <property type="component" value="Unassembled WGS sequence"/>
</dbReference>
<dbReference type="EMBL" id="CAMXCT030000190">
    <property type="protein sequence ID" value="CAL4762537.1"/>
    <property type="molecule type" value="Genomic_DNA"/>
</dbReference>
<comment type="caution">
    <text evidence="1">The sequence shown here is derived from an EMBL/GenBank/DDBJ whole genome shotgun (WGS) entry which is preliminary data.</text>
</comment>